<protein>
    <submittedName>
        <fullName evidence="2">Uncharacterized protein</fullName>
    </submittedName>
</protein>
<gene>
    <name evidence="2" type="ORF">LTR78_003034</name>
</gene>
<organism evidence="2 3">
    <name type="scientific">Recurvomyces mirabilis</name>
    <dbReference type="NCBI Taxonomy" id="574656"/>
    <lineage>
        <taxon>Eukaryota</taxon>
        <taxon>Fungi</taxon>
        <taxon>Dikarya</taxon>
        <taxon>Ascomycota</taxon>
        <taxon>Pezizomycotina</taxon>
        <taxon>Dothideomycetes</taxon>
        <taxon>Dothideomycetidae</taxon>
        <taxon>Mycosphaerellales</taxon>
        <taxon>Teratosphaeriaceae</taxon>
        <taxon>Recurvomyces</taxon>
    </lineage>
</organism>
<evidence type="ECO:0000313" key="2">
    <source>
        <dbReference type="EMBL" id="KAK3676830.1"/>
    </source>
</evidence>
<keyword evidence="1" id="KW-0175">Coiled coil</keyword>
<dbReference type="EMBL" id="JAUTXT010000008">
    <property type="protein sequence ID" value="KAK3676830.1"/>
    <property type="molecule type" value="Genomic_DNA"/>
</dbReference>
<sequence>MASAMLNEIRDFEERIEDAWWSYLELDFAGSSLEDAQISVEMLETVIEETRNAVEDLVALANVLAANEQLNPGEIDIQARE</sequence>
<evidence type="ECO:0000256" key="1">
    <source>
        <dbReference type="SAM" id="Coils"/>
    </source>
</evidence>
<evidence type="ECO:0000313" key="3">
    <source>
        <dbReference type="Proteomes" id="UP001274830"/>
    </source>
</evidence>
<accession>A0AAE0WRR2</accession>
<name>A0AAE0WRR2_9PEZI</name>
<reference evidence="2" key="1">
    <citation type="submission" date="2023-07" db="EMBL/GenBank/DDBJ databases">
        <title>Black Yeasts Isolated from many extreme environments.</title>
        <authorList>
            <person name="Coleine C."/>
            <person name="Stajich J.E."/>
            <person name="Selbmann L."/>
        </authorList>
    </citation>
    <scope>NUCLEOTIDE SEQUENCE</scope>
    <source>
        <strain evidence="2">CCFEE 5485</strain>
    </source>
</reference>
<proteinExistence type="predicted"/>
<dbReference type="Proteomes" id="UP001274830">
    <property type="component" value="Unassembled WGS sequence"/>
</dbReference>
<dbReference type="AlphaFoldDB" id="A0AAE0WRR2"/>
<feature type="coiled-coil region" evidence="1">
    <location>
        <begin position="33"/>
        <end position="60"/>
    </location>
</feature>
<keyword evidence="3" id="KW-1185">Reference proteome</keyword>
<comment type="caution">
    <text evidence="2">The sequence shown here is derived from an EMBL/GenBank/DDBJ whole genome shotgun (WGS) entry which is preliminary data.</text>
</comment>